<protein>
    <submittedName>
        <fullName evidence="2">Uncharacterized protein</fullName>
    </submittedName>
</protein>
<sequence>MGRRVRTGTSGAAGVSAATGVAIAAGSAAAAAASGAGGAAAVTGAATGDPRAPTSRQRGVGQAPHSSTPSMDAALGREWPEAHAAAAGGGAPGLIAGGSGDPQGAEASGGPPRRLRLPAPPAGASPPTAVSFPPQPPQYAAAAGRAPQTHVAAPAVKAAALGGLIPTVIGPLAPGGPMPLAPGLLAPHGRLGTAPPRMLSPPSHPKAGAAADPKKLGDAGTAGKGSPSAAADPPSVEVFVAALRDNLDDIELSLLDLPHALATAQATLDAFGLAAGLAPPPGEPTLPLVGPAGHGAPGAGAAPPGDAPAQTAALQQAVRAAAENAKPRVPGAPPLALAEFKAPLASADEVDARIRDLSGQAGPAIPAQTLVERSGGRWQRPGAQSWSAERGGDGRLHVLRARVPARPSLNKVTTASAQWTASTEGACVKTVKDNLLDFASEWARAFGGISQVAPVSGAAGIALPQPAPIVAWLRRAGAAAAPDASSRR</sequence>
<dbReference type="EMBL" id="CAUYUJ010020755">
    <property type="protein sequence ID" value="CAK0900298.1"/>
    <property type="molecule type" value="Genomic_DNA"/>
</dbReference>
<organism evidence="2 3">
    <name type="scientific">Prorocentrum cordatum</name>
    <dbReference type="NCBI Taxonomy" id="2364126"/>
    <lineage>
        <taxon>Eukaryota</taxon>
        <taxon>Sar</taxon>
        <taxon>Alveolata</taxon>
        <taxon>Dinophyceae</taxon>
        <taxon>Prorocentrales</taxon>
        <taxon>Prorocentraceae</taxon>
        <taxon>Prorocentrum</taxon>
    </lineage>
</organism>
<comment type="caution">
    <text evidence="2">The sequence shown here is derived from an EMBL/GenBank/DDBJ whole genome shotgun (WGS) entry which is preliminary data.</text>
</comment>
<keyword evidence="3" id="KW-1185">Reference proteome</keyword>
<evidence type="ECO:0000256" key="1">
    <source>
        <dbReference type="SAM" id="MobiDB-lite"/>
    </source>
</evidence>
<dbReference type="Proteomes" id="UP001189429">
    <property type="component" value="Unassembled WGS sequence"/>
</dbReference>
<feature type="region of interest" description="Disordered" evidence="1">
    <location>
        <begin position="34"/>
        <end position="142"/>
    </location>
</feature>
<reference evidence="2" key="1">
    <citation type="submission" date="2023-10" db="EMBL/GenBank/DDBJ databases">
        <authorList>
            <person name="Chen Y."/>
            <person name="Shah S."/>
            <person name="Dougan E. K."/>
            <person name="Thang M."/>
            <person name="Chan C."/>
        </authorList>
    </citation>
    <scope>NUCLEOTIDE SEQUENCE [LARGE SCALE GENOMIC DNA]</scope>
</reference>
<feature type="compositionally biased region" description="Gly residues" evidence="1">
    <location>
        <begin position="87"/>
        <end position="101"/>
    </location>
</feature>
<name>A0ABN9XQ29_9DINO</name>
<evidence type="ECO:0000313" key="3">
    <source>
        <dbReference type="Proteomes" id="UP001189429"/>
    </source>
</evidence>
<feature type="compositionally biased region" description="Low complexity" evidence="1">
    <location>
        <begin position="34"/>
        <end position="48"/>
    </location>
</feature>
<accession>A0ABN9XQ29</accession>
<proteinExistence type="predicted"/>
<evidence type="ECO:0000313" key="2">
    <source>
        <dbReference type="EMBL" id="CAK0900298.1"/>
    </source>
</evidence>
<feature type="region of interest" description="Disordered" evidence="1">
    <location>
        <begin position="191"/>
        <end position="232"/>
    </location>
</feature>
<gene>
    <name evidence="2" type="ORF">PCOR1329_LOCUS77616</name>
</gene>